<gene>
    <name evidence="1" type="ORF">HPP92_008239</name>
</gene>
<dbReference type="Proteomes" id="UP000639772">
    <property type="component" value="Unassembled WGS sequence"/>
</dbReference>
<dbReference type="InterPro" id="IPR011006">
    <property type="entry name" value="CheY-like_superfamily"/>
</dbReference>
<evidence type="ECO:0000313" key="1">
    <source>
        <dbReference type="EMBL" id="KAG0486144.1"/>
    </source>
</evidence>
<protein>
    <submittedName>
        <fullName evidence="1">Uncharacterized protein</fullName>
    </submittedName>
</protein>
<accession>A0A835V3K7</accession>
<dbReference type="AlphaFoldDB" id="A0A835V3K7"/>
<reference evidence="1 2" key="1">
    <citation type="journal article" date="2020" name="Nat. Food">
        <title>A phased Vanilla planifolia genome enables genetic improvement of flavour and production.</title>
        <authorList>
            <person name="Hasing T."/>
            <person name="Tang H."/>
            <person name="Brym M."/>
            <person name="Khazi F."/>
            <person name="Huang T."/>
            <person name="Chambers A.H."/>
        </authorList>
    </citation>
    <scope>NUCLEOTIDE SEQUENCE [LARGE SCALE GENOMIC DNA]</scope>
    <source>
        <tissue evidence="1">Leaf</tissue>
    </source>
</reference>
<dbReference type="EMBL" id="JADCNM010000004">
    <property type="protein sequence ID" value="KAG0486144.1"/>
    <property type="molecule type" value="Genomic_DNA"/>
</dbReference>
<name>A0A835V3K7_VANPL</name>
<organism evidence="1 2">
    <name type="scientific">Vanilla planifolia</name>
    <name type="common">Vanilla</name>
    <dbReference type="NCBI Taxonomy" id="51239"/>
    <lineage>
        <taxon>Eukaryota</taxon>
        <taxon>Viridiplantae</taxon>
        <taxon>Streptophyta</taxon>
        <taxon>Embryophyta</taxon>
        <taxon>Tracheophyta</taxon>
        <taxon>Spermatophyta</taxon>
        <taxon>Magnoliopsida</taxon>
        <taxon>Liliopsida</taxon>
        <taxon>Asparagales</taxon>
        <taxon>Orchidaceae</taxon>
        <taxon>Vanilloideae</taxon>
        <taxon>Vanilleae</taxon>
        <taxon>Vanilla</taxon>
    </lineage>
</organism>
<dbReference type="OrthoDB" id="60033at2759"/>
<dbReference type="SUPFAM" id="SSF52172">
    <property type="entry name" value="CheY-like"/>
    <property type="match status" value="1"/>
</dbReference>
<evidence type="ECO:0000313" key="2">
    <source>
        <dbReference type="Proteomes" id="UP000639772"/>
    </source>
</evidence>
<proteinExistence type="predicted"/>
<sequence>MPDEGKKDVARLMNQMRNGLGQDSLLALASSGGNPSLDLLLQLGCRCLGLQFQRKPPLLPNFHGLRVLLVDDDDILRLHKELLSKVTSVSSGFHCLNSLAPPSIPAVDSALHVPQMDGFSRHEDRKRKLGVGHQSFFDKQAPRRMHWCCPAEQG</sequence>
<comment type="caution">
    <text evidence="1">The sequence shown here is derived from an EMBL/GenBank/DDBJ whole genome shotgun (WGS) entry which is preliminary data.</text>
</comment>